<dbReference type="Pfam" id="PF04122">
    <property type="entry name" value="CW_binding_2"/>
    <property type="match status" value="3"/>
</dbReference>
<reference evidence="2 3" key="1">
    <citation type="submission" date="2016-10" db="EMBL/GenBank/DDBJ databases">
        <authorList>
            <person name="de Groot N.N."/>
        </authorList>
    </citation>
    <scope>NUCLEOTIDE SEQUENCE [LARGE SCALE GENOMIC DNA]</scope>
    <source>
        <strain evidence="2 3">DSM 797</strain>
    </source>
</reference>
<dbReference type="PANTHER" id="PTHR30032:SF8">
    <property type="entry name" value="GERMINATION-SPECIFIC N-ACETYLMURAMOYL-L-ALANINE AMIDASE"/>
    <property type="match status" value="1"/>
</dbReference>
<feature type="chain" id="PRO_5011467033" evidence="1">
    <location>
        <begin position="26"/>
        <end position="741"/>
    </location>
</feature>
<dbReference type="Proteomes" id="UP000199068">
    <property type="component" value="Unassembled WGS sequence"/>
</dbReference>
<organism evidence="2 3">
    <name type="scientific">Romboutsia lituseburensis DSM 797</name>
    <dbReference type="NCBI Taxonomy" id="1121325"/>
    <lineage>
        <taxon>Bacteria</taxon>
        <taxon>Bacillati</taxon>
        <taxon>Bacillota</taxon>
        <taxon>Clostridia</taxon>
        <taxon>Peptostreptococcales</taxon>
        <taxon>Peptostreptococcaceae</taxon>
        <taxon>Romboutsia</taxon>
    </lineage>
</organism>
<dbReference type="RefSeq" id="WP_092726428.1">
    <property type="nucleotide sequence ID" value="NZ_FNGW01000005.1"/>
</dbReference>
<name>A0A1G9QS74_9FIRM</name>
<proteinExistence type="predicted"/>
<accession>A0A1G9QS74</accession>
<dbReference type="PANTHER" id="PTHR30032">
    <property type="entry name" value="N-ACETYLMURAMOYL-L-ALANINE AMIDASE-RELATED"/>
    <property type="match status" value="1"/>
</dbReference>
<keyword evidence="3" id="KW-1185">Reference proteome</keyword>
<dbReference type="Gene3D" id="3.40.50.12090">
    <property type="match status" value="2"/>
</dbReference>
<dbReference type="EMBL" id="FNGW01000005">
    <property type="protein sequence ID" value="SDM13135.1"/>
    <property type="molecule type" value="Genomic_DNA"/>
</dbReference>
<dbReference type="InterPro" id="IPR007253">
    <property type="entry name" value="Cell_wall-bd_2"/>
</dbReference>
<gene>
    <name evidence="2" type="ORF">SAMN04515677_105319</name>
</gene>
<evidence type="ECO:0000313" key="2">
    <source>
        <dbReference type="EMBL" id="SDM13135.1"/>
    </source>
</evidence>
<dbReference type="STRING" id="1121325.SAMN04515677_105319"/>
<dbReference type="InterPro" id="IPR051922">
    <property type="entry name" value="Bact_Sporulation_Assoc"/>
</dbReference>
<feature type="signal peptide" evidence="1">
    <location>
        <begin position="1"/>
        <end position="25"/>
    </location>
</feature>
<keyword evidence="1" id="KW-0732">Signal</keyword>
<sequence length="741" mass="80965">MMKKKSMAVAMAAVTVAMPASQVFAAVVDNTQTEEIKAMKEKALKLMNLKYTTDANLLNNAKNSDTNVFEIQLTTPGSAKVDSCVSYSDFERKFDKAYAKLEDGQSIKIGYAYQGKDEHDATVGYNTLEDGKVVDFKLEKYTEKELEEIAINLDADGKIIANKEVKVGQIRATELSDDGAKKFEIRLSNDKNELERYKEIKVGDVEIALENADKTASRPVVRQENDYYVDVNGNALYEVKDGDTSKLNGTSVEIYRKGSNAADATFDNAQIDGFYANTGTKAEAPQIKMDVITKKGTQNLTLNASDLYNVSEGRVTVEGNDLARQIKFYSELNGQKFYGDTYRVDMPETAKDKELTIKVFKTEENSSNEAKIAEIKIVRDNKDTKAEAYKAMREIVKENVVNNKTVVAAGADRYETAAEVSRMQFKSLTKETREGDDKGHKSVVLVTGEQDKLVDGLTATPLAASLNNEDGAPILLTGNNKIAKPVLDEIERLGATKVYIVGGAISKDVEKQLEDVYGKEVERVDGDDRYDTSLEVAEKLLEVNGKKDTTEAFLVGGKGEADALSSASAAAMKKAPILLTNADKLTKDVKYFLEQNLAKDGDVYVVGGNSSVSQKAYADTLDVVGKGNIERLSGDNRQDTNAEVVERFFKNADKVVIAKSDNKGMVDALGAGLYAGKNDAPVVLATNNLTEDQEDYLRAITIKADDTTDENKAKANKVIVGNGVSSSIAKFIKDLKIAVTK</sequence>
<evidence type="ECO:0000256" key="1">
    <source>
        <dbReference type="SAM" id="SignalP"/>
    </source>
</evidence>
<protein>
    <submittedName>
        <fullName evidence="2">Putative cell wall binding repeat 2</fullName>
    </submittedName>
</protein>
<evidence type="ECO:0000313" key="3">
    <source>
        <dbReference type="Proteomes" id="UP000199068"/>
    </source>
</evidence>
<dbReference type="AlphaFoldDB" id="A0A1G9QS74"/>